<evidence type="ECO:0000313" key="7">
    <source>
        <dbReference type="EMBL" id="QUC11169.1"/>
    </source>
</evidence>
<dbReference type="GO" id="GO:0005829">
    <property type="term" value="C:cytosol"/>
    <property type="evidence" value="ECO:0007669"/>
    <property type="project" value="TreeGrafter"/>
</dbReference>
<dbReference type="Gene3D" id="2.130.10.120">
    <property type="entry name" value="Prolyl oligopeptidase, N-terminal domain"/>
    <property type="match status" value="1"/>
</dbReference>
<evidence type="ECO:0000259" key="6">
    <source>
        <dbReference type="Pfam" id="PF02897"/>
    </source>
</evidence>
<keyword evidence="1" id="KW-0645">Protease</keyword>
<dbReference type="GO" id="GO:0070012">
    <property type="term" value="F:oligopeptidase activity"/>
    <property type="evidence" value="ECO:0007669"/>
    <property type="project" value="TreeGrafter"/>
</dbReference>
<dbReference type="EMBL" id="CP072385">
    <property type="protein sequence ID" value="QUC11169.1"/>
    <property type="molecule type" value="Genomic_DNA"/>
</dbReference>
<gene>
    <name evidence="7" type="ORF">J5A53_00215</name>
    <name evidence="8" type="ORF">NCTC12967_03062</name>
</gene>
<dbReference type="InterPro" id="IPR023302">
    <property type="entry name" value="Pept_S9A_N"/>
</dbReference>
<keyword evidence="2 8" id="KW-0378">Hydrolase</keyword>
<dbReference type="InterPro" id="IPR001375">
    <property type="entry name" value="Peptidase_S9_cat"/>
</dbReference>
<dbReference type="GO" id="GO:0004252">
    <property type="term" value="F:serine-type endopeptidase activity"/>
    <property type="evidence" value="ECO:0007669"/>
    <property type="project" value="UniProtKB-EC"/>
</dbReference>
<dbReference type="EC" id="3.4.21.26" evidence="8"/>
<dbReference type="PANTHER" id="PTHR42881:SF13">
    <property type="entry name" value="PROLYL ENDOPEPTIDASE"/>
    <property type="match status" value="1"/>
</dbReference>
<keyword evidence="9" id="KW-1185">Reference proteome</keyword>
<reference evidence="8 9" key="1">
    <citation type="submission" date="2018-12" db="EMBL/GenBank/DDBJ databases">
        <authorList>
            <consortium name="Pathogen Informatics"/>
        </authorList>
    </citation>
    <scope>NUCLEOTIDE SEQUENCE [LARGE SCALE GENOMIC DNA]</scope>
    <source>
        <strain evidence="8 9">NCTC12967</strain>
    </source>
</reference>
<dbReference type="InterPro" id="IPR002470">
    <property type="entry name" value="Peptidase_S9A"/>
</dbReference>
<reference evidence="7" key="2">
    <citation type="submission" date="2021-03" db="EMBL/GenBank/DDBJ databases">
        <title>Human Oral Microbial Genomes.</title>
        <authorList>
            <person name="Johnston C.D."/>
            <person name="Chen T."/>
            <person name="Dewhirst F.E."/>
        </authorList>
    </citation>
    <scope>NUCLEOTIDE SEQUENCE</scope>
    <source>
        <strain evidence="7">F0714</strain>
    </source>
</reference>
<dbReference type="Gene3D" id="3.40.50.1820">
    <property type="entry name" value="alpha/beta hydrolase"/>
    <property type="match status" value="1"/>
</dbReference>
<sequence>MSDDQSRNPGLPARDGSTDPWLWLEDVTGDDALEWVREHNARAEQELDADGEATTLAAELKTILDSPASIPNVVRRGDQLYNFWTDAEHPRGLWRRTSMDSYRTEEPDWEVLIDVDALNAAEQEDWVWHGATVLRPEDGQPWRHALVALSHGGSDADVTREFDLVTKRFVPASEGGFERPAAKGSLSWIDSDTVFVATDFGPESVSSSGYPLQVRRWHRGMPMPEADLVYQGEPTDMQVGAGRDHVPDFVRDWVYRVRGFYDYDLFLLNPDDSLSLIDVPSDCTAAPHRDLLLLTPRTDWEVDDVLVPAGSLAVARLESFLPGWEGKGPRVRVLFAPSELTSIADFFVTRNFIVITAQEDVRTYLLVFHHDGEQWQSRRIHRDLPGTVWASAVDDVEGDELWITATGFLQPSTLYLGDLAPLLEGGDPSPLVRMKAEPSHFDVTGLEVSQHFAISDDGTRVPYFQIGRTDLPPAGENPTLLGGYGGFEVSMSPQYGPMTGKAWLERGGTHVVANIRGGGEYGPAWHQAALKERRHRAYEDFAAVARDLVARGVTTRERLACLGGSNGGLLTGNMLTQYSGLFGAVVIQVPLLDMRRYTKLLAGASWIAEYGDPDTDDWDYIRTFSPYHLLEESADYPATLVTTSTRDDRVHPGHARKFTAALEAIGADVRYWENTEGGHGGAADNAQRAWMNALIWTFLHRTIGR</sequence>
<dbReference type="Proteomes" id="UP000677180">
    <property type="component" value="Chromosome"/>
</dbReference>
<dbReference type="Pfam" id="PF00326">
    <property type="entry name" value="Peptidase_S9"/>
    <property type="match status" value="1"/>
</dbReference>
<evidence type="ECO:0000259" key="5">
    <source>
        <dbReference type="Pfam" id="PF00326"/>
    </source>
</evidence>
<protein>
    <submittedName>
        <fullName evidence="8">Prolyl endopeptidase</fullName>
        <ecNumber evidence="8">3.4.21.26</ecNumber>
    </submittedName>
    <submittedName>
        <fullName evidence="7">S9 family peptidase</fullName>
    </submittedName>
</protein>
<dbReference type="PRINTS" id="PR00862">
    <property type="entry name" value="PROLIGOPTASE"/>
</dbReference>
<dbReference type="SUPFAM" id="SSF53474">
    <property type="entry name" value="alpha/beta-Hydrolases"/>
    <property type="match status" value="1"/>
</dbReference>
<feature type="domain" description="Peptidase S9 prolyl oligopeptidase catalytic" evidence="5">
    <location>
        <begin position="502"/>
        <end position="703"/>
    </location>
</feature>
<dbReference type="Pfam" id="PF02897">
    <property type="entry name" value="Peptidase_S9_N"/>
    <property type="match status" value="1"/>
</dbReference>
<dbReference type="GO" id="GO:0006508">
    <property type="term" value="P:proteolysis"/>
    <property type="evidence" value="ECO:0007669"/>
    <property type="project" value="UniProtKB-KW"/>
</dbReference>
<keyword evidence="3" id="KW-0720">Serine protease</keyword>
<evidence type="ECO:0000256" key="1">
    <source>
        <dbReference type="ARBA" id="ARBA00022670"/>
    </source>
</evidence>
<feature type="domain" description="Peptidase S9A N-terminal" evidence="6">
    <location>
        <begin position="17"/>
        <end position="239"/>
    </location>
</feature>
<dbReference type="InterPro" id="IPR051167">
    <property type="entry name" value="Prolyl_oligopep/macrocyclase"/>
</dbReference>
<dbReference type="GeneID" id="64408461"/>
<evidence type="ECO:0000256" key="2">
    <source>
        <dbReference type="ARBA" id="ARBA00022801"/>
    </source>
</evidence>
<accession>A0A3N4D7K1</accession>
<evidence type="ECO:0000256" key="3">
    <source>
        <dbReference type="ARBA" id="ARBA00022825"/>
    </source>
</evidence>
<organism evidence="8 9">
    <name type="scientific">Arachnia propionica</name>
    <dbReference type="NCBI Taxonomy" id="1750"/>
    <lineage>
        <taxon>Bacteria</taxon>
        <taxon>Bacillati</taxon>
        <taxon>Actinomycetota</taxon>
        <taxon>Actinomycetes</taxon>
        <taxon>Propionibacteriales</taxon>
        <taxon>Propionibacteriaceae</taxon>
        <taxon>Arachnia</taxon>
    </lineage>
</organism>
<evidence type="ECO:0000313" key="9">
    <source>
        <dbReference type="Proteomes" id="UP000273044"/>
    </source>
</evidence>
<evidence type="ECO:0000313" key="8">
    <source>
        <dbReference type="EMBL" id="VEH71734.1"/>
    </source>
</evidence>
<dbReference type="AlphaFoldDB" id="A0A3N4D7K1"/>
<dbReference type="OrthoDB" id="9801421at2"/>
<name>A0A3N4D7K1_9ACTN</name>
<dbReference type="RefSeq" id="WP_014848073.1">
    <property type="nucleotide sequence ID" value="NZ_CAURRE010000066.1"/>
</dbReference>
<dbReference type="SUPFAM" id="SSF50993">
    <property type="entry name" value="Peptidase/esterase 'gauge' domain"/>
    <property type="match status" value="1"/>
</dbReference>
<dbReference type="OMA" id="NAVVCQV"/>
<dbReference type="PANTHER" id="PTHR42881">
    <property type="entry name" value="PROLYL ENDOPEPTIDASE"/>
    <property type="match status" value="1"/>
</dbReference>
<dbReference type="Proteomes" id="UP000273044">
    <property type="component" value="Chromosome"/>
</dbReference>
<feature type="region of interest" description="Disordered" evidence="4">
    <location>
        <begin position="1"/>
        <end position="20"/>
    </location>
</feature>
<proteinExistence type="predicted"/>
<evidence type="ECO:0000256" key="4">
    <source>
        <dbReference type="SAM" id="MobiDB-lite"/>
    </source>
</evidence>
<dbReference type="EMBL" id="LR134406">
    <property type="protein sequence ID" value="VEH71734.1"/>
    <property type="molecule type" value="Genomic_DNA"/>
</dbReference>
<dbReference type="InterPro" id="IPR029058">
    <property type="entry name" value="AB_hydrolase_fold"/>
</dbReference>